<evidence type="ECO:0000259" key="1">
    <source>
        <dbReference type="PROSITE" id="PS50164"/>
    </source>
</evidence>
<dbReference type="Proteomes" id="UP000321085">
    <property type="component" value="Unassembled WGS sequence"/>
</dbReference>
<dbReference type="EMBL" id="BJYU01000054">
    <property type="protein sequence ID" value="GEO16052.1"/>
    <property type="molecule type" value="Genomic_DNA"/>
</dbReference>
<dbReference type="AlphaFoldDB" id="A0A512BVR8"/>
<reference evidence="2 3" key="1">
    <citation type="submission" date="2019-07" db="EMBL/GenBank/DDBJ databases">
        <title>Whole genome shotgun sequence of Microvirga aerophila NBRC 106136.</title>
        <authorList>
            <person name="Hosoyama A."/>
            <person name="Uohara A."/>
            <person name="Ohji S."/>
            <person name="Ichikawa N."/>
        </authorList>
    </citation>
    <scope>NUCLEOTIDE SEQUENCE [LARGE SCALE GENOMIC DNA]</scope>
    <source>
        <strain evidence="2 3">NBRC 106136</strain>
    </source>
</reference>
<feature type="domain" description="GIY-YIG" evidence="1">
    <location>
        <begin position="55"/>
        <end position="146"/>
    </location>
</feature>
<name>A0A512BVR8_9HYPH</name>
<proteinExistence type="predicted"/>
<protein>
    <submittedName>
        <fullName evidence="2">Methionine sulfoxide reductase</fullName>
    </submittedName>
</protein>
<dbReference type="OrthoDB" id="2656488at2"/>
<keyword evidence="3" id="KW-1185">Reference proteome</keyword>
<sequence>MTISTGPRGRTIRVFLADGTPTGILTAEIMASWTGKAIVAPRSRLADLLSRPEVTRTSVYVLSGPDPNDPLRSKVYIGEADSVKARLVQHNADEAKDFFNRVLVVVSKDENLTKGHARFLESRLIALTQAARRATLANGTAPDFNLLPEADTADMEFSVEQISLILPILGFDFAQPQATIPSPARPESGPTAIFEMKAVGVTARAVETESGFLILKGSTARANGTQSWETYKGLRDSLLERGQLVPTADPNTLSFAEDVAFASLSAAAAVVYAGNINGRAAWKVEGTGQPYKDYQEAQIRHVADA</sequence>
<evidence type="ECO:0000313" key="2">
    <source>
        <dbReference type="EMBL" id="GEO16052.1"/>
    </source>
</evidence>
<dbReference type="RefSeq" id="WP_114187401.1">
    <property type="nucleotide sequence ID" value="NZ_BJYU01000054.1"/>
</dbReference>
<dbReference type="InterPro" id="IPR025579">
    <property type="entry name" value="DUF4357"/>
</dbReference>
<organism evidence="2 3">
    <name type="scientific">Microvirga aerophila</name>
    <dbReference type="NCBI Taxonomy" id="670291"/>
    <lineage>
        <taxon>Bacteria</taxon>
        <taxon>Pseudomonadati</taxon>
        <taxon>Pseudomonadota</taxon>
        <taxon>Alphaproteobacteria</taxon>
        <taxon>Hyphomicrobiales</taxon>
        <taxon>Methylobacteriaceae</taxon>
        <taxon>Microvirga</taxon>
    </lineage>
</organism>
<dbReference type="Pfam" id="PF14267">
    <property type="entry name" value="DUF4357"/>
    <property type="match status" value="1"/>
</dbReference>
<gene>
    <name evidence="2" type="ORF">MAE02_37480</name>
</gene>
<accession>A0A512BVR8</accession>
<comment type="caution">
    <text evidence="2">The sequence shown here is derived from an EMBL/GenBank/DDBJ whole genome shotgun (WGS) entry which is preliminary data.</text>
</comment>
<dbReference type="PROSITE" id="PS50164">
    <property type="entry name" value="GIY_YIG"/>
    <property type="match status" value="1"/>
</dbReference>
<evidence type="ECO:0000313" key="3">
    <source>
        <dbReference type="Proteomes" id="UP000321085"/>
    </source>
</evidence>
<dbReference type="InterPro" id="IPR000305">
    <property type="entry name" value="GIY-YIG_endonuc"/>
</dbReference>
<dbReference type="CDD" id="cd10447">
    <property type="entry name" value="GIY-YIG_unchar_2"/>
    <property type="match status" value="1"/>
</dbReference>